<reference evidence="4 5" key="1">
    <citation type="journal article" date="2014" name="Genome Announc.">
        <title>Draft Genome Sequence of Advenella kashmirensis Strain W13003, a Polycyclic Aromatic Hydrocarbon-Degrading Bacterium.</title>
        <authorList>
            <person name="Wang X."/>
            <person name="Jin D."/>
            <person name="Zhou L."/>
            <person name="Wu L."/>
            <person name="An W."/>
            <person name="Zhao L."/>
        </authorList>
    </citation>
    <scope>NUCLEOTIDE SEQUENCE [LARGE SCALE GENOMIC DNA]</scope>
    <source>
        <strain evidence="4 5">W13003</strain>
    </source>
</reference>
<dbReference type="GO" id="GO:0005737">
    <property type="term" value="C:cytoplasm"/>
    <property type="evidence" value="ECO:0007669"/>
    <property type="project" value="TreeGrafter"/>
</dbReference>
<dbReference type="InterPro" id="IPR036188">
    <property type="entry name" value="FAD/NAD-bd_sf"/>
</dbReference>
<dbReference type="EC" id="1.4.99.1" evidence="4"/>
<organism evidence="4 5">
    <name type="scientific">Advenella kashmirensis W13003</name>
    <dbReference type="NCBI Taxonomy" id="1424334"/>
    <lineage>
        <taxon>Bacteria</taxon>
        <taxon>Pseudomonadati</taxon>
        <taxon>Pseudomonadota</taxon>
        <taxon>Betaproteobacteria</taxon>
        <taxon>Burkholderiales</taxon>
        <taxon>Alcaligenaceae</taxon>
    </lineage>
</organism>
<accession>V8QP10</accession>
<evidence type="ECO:0000259" key="3">
    <source>
        <dbReference type="Pfam" id="PF01266"/>
    </source>
</evidence>
<dbReference type="Gene3D" id="3.50.50.60">
    <property type="entry name" value="FAD/NAD(P)-binding domain"/>
    <property type="match status" value="2"/>
</dbReference>
<keyword evidence="5" id="KW-1185">Reference proteome</keyword>
<dbReference type="PRINTS" id="PR00420">
    <property type="entry name" value="RNGMNOXGNASE"/>
</dbReference>
<evidence type="ECO:0000313" key="4">
    <source>
        <dbReference type="EMBL" id="ETF00734.1"/>
    </source>
</evidence>
<dbReference type="InterPro" id="IPR006076">
    <property type="entry name" value="FAD-dep_OxRdtase"/>
</dbReference>
<dbReference type="Proteomes" id="UP000018733">
    <property type="component" value="Unassembled WGS sequence"/>
</dbReference>
<dbReference type="Gene3D" id="3.30.9.10">
    <property type="entry name" value="D-Amino Acid Oxidase, subunit A, domain 2"/>
    <property type="match status" value="1"/>
</dbReference>
<dbReference type="GO" id="GO:0008718">
    <property type="term" value="F:D-amino-acid dehydrogenase activity"/>
    <property type="evidence" value="ECO:0007669"/>
    <property type="project" value="TreeGrafter"/>
</dbReference>
<dbReference type="GO" id="GO:0005886">
    <property type="term" value="C:plasma membrane"/>
    <property type="evidence" value="ECO:0007669"/>
    <property type="project" value="TreeGrafter"/>
</dbReference>
<dbReference type="PANTHER" id="PTHR13847">
    <property type="entry name" value="SARCOSINE DEHYDROGENASE-RELATED"/>
    <property type="match status" value="1"/>
</dbReference>
<evidence type="ECO:0000256" key="2">
    <source>
        <dbReference type="ARBA" id="ARBA00023002"/>
    </source>
</evidence>
<dbReference type="HOGENOM" id="CLU_007884_9_2_4"/>
<dbReference type="SUPFAM" id="SSF51905">
    <property type="entry name" value="FAD/NAD(P)-binding domain"/>
    <property type="match status" value="1"/>
</dbReference>
<evidence type="ECO:0000313" key="5">
    <source>
        <dbReference type="Proteomes" id="UP000018733"/>
    </source>
</evidence>
<protein>
    <submittedName>
        <fullName evidence="4">D-amino acid dehydrogenase</fullName>
        <ecNumber evidence="4">1.4.99.1</ecNumber>
    </submittedName>
</protein>
<dbReference type="AlphaFoldDB" id="V8QP10"/>
<dbReference type="NCBIfam" id="NF009074">
    <property type="entry name" value="PRK12409.1"/>
    <property type="match status" value="1"/>
</dbReference>
<dbReference type="GO" id="GO:0055130">
    <property type="term" value="P:D-alanine catabolic process"/>
    <property type="evidence" value="ECO:0007669"/>
    <property type="project" value="TreeGrafter"/>
</dbReference>
<name>V8QP10_9BURK</name>
<dbReference type="Pfam" id="PF01266">
    <property type="entry name" value="DAO"/>
    <property type="match status" value="1"/>
</dbReference>
<gene>
    <name evidence="4" type="ORF">W822_20385</name>
</gene>
<comment type="caution">
    <text evidence="4">The sequence shown here is derived from an EMBL/GenBank/DDBJ whole genome shotgun (WGS) entry which is preliminary data.</text>
</comment>
<dbReference type="EMBL" id="AYXT01000013">
    <property type="protein sequence ID" value="ETF00734.1"/>
    <property type="molecule type" value="Genomic_DNA"/>
</dbReference>
<dbReference type="PATRIC" id="fig|1424334.3.peg.4088"/>
<feature type="domain" description="FAD dependent oxidoreductase" evidence="3">
    <location>
        <begin position="3"/>
        <end position="401"/>
    </location>
</feature>
<sequence length="421" mass="46401">MSRVVIIGAGITGITTAYTLAKRGYAVTVIDKHRDAAMETSFANGGQLSASNAEVWNNTATVAKGLRWLGKRNAPLLFNPAFSWHKYGWIAAFVRNIPNHQANTIETTRLAIEARQYLYDMAEKEQIQFDLEKRGILHIYYDRDSFDKAVKTNALLQAGGLERYAVTREEAKAIEPALTQDFFAGLYTPSDATGDIHKFTSGLAAACRRLGGRFEMDASVTAISTAGQQHRIALARYAHAEPGVIEADQIVVCAGTGSHAIARMLGDRMNVYPVKGYSISVHLDDADSLAATPRVSLLDEDAKIVTSFLGDRFRVAGTAEFNGYNKDIRADRVQPLVDWTRRLFPDISTRRVVPWCGLRPMMPDMMPRVCRGRKAGVFYNTGHGHLGWTLSAITAQRLARLLEESSQRSTLQKSSSQSAVA</sequence>
<dbReference type="STRING" id="1424334.W822_20385"/>
<dbReference type="RefSeq" id="WP_024007001.1">
    <property type="nucleotide sequence ID" value="NZ_KI650982.1"/>
</dbReference>
<proteinExistence type="inferred from homology"/>
<keyword evidence="2 4" id="KW-0560">Oxidoreductase</keyword>
<dbReference type="SUPFAM" id="SSF54373">
    <property type="entry name" value="FAD-linked reductases, C-terminal domain"/>
    <property type="match status" value="1"/>
</dbReference>
<dbReference type="OrthoDB" id="18526at2"/>
<evidence type="ECO:0000256" key="1">
    <source>
        <dbReference type="ARBA" id="ARBA00009410"/>
    </source>
</evidence>
<dbReference type="eggNOG" id="COG0665">
    <property type="taxonomic scope" value="Bacteria"/>
</dbReference>
<comment type="similarity">
    <text evidence="1">Belongs to the DadA oxidoreductase family.</text>
</comment>
<dbReference type="PANTHER" id="PTHR13847:SF280">
    <property type="entry name" value="D-AMINO ACID DEHYDROGENASE"/>
    <property type="match status" value="1"/>
</dbReference>